<proteinExistence type="inferred from homology"/>
<feature type="signal peptide" evidence="3">
    <location>
        <begin position="1"/>
        <end position="19"/>
    </location>
</feature>
<dbReference type="PANTHER" id="PTHR30483">
    <property type="entry name" value="LEUCINE-SPECIFIC-BINDING PROTEIN"/>
    <property type="match status" value="1"/>
</dbReference>
<evidence type="ECO:0000256" key="2">
    <source>
        <dbReference type="ARBA" id="ARBA00022729"/>
    </source>
</evidence>
<comment type="similarity">
    <text evidence="1">Belongs to the leucine-binding protein family.</text>
</comment>
<organism evidence="5 6">
    <name type="scientific">Paratissierella segnis</name>
    <dbReference type="NCBI Taxonomy" id="2763679"/>
    <lineage>
        <taxon>Bacteria</taxon>
        <taxon>Bacillati</taxon>
        <taxon>Bacillota</taxon>
        <taxon>Tissierellia</taxon>
        <taxon>Tissierellales</taxon>
        <taxon>Tissierellaceae</taxon>
        <taxon>Paratissierella</taxon>
    </lineage>
</organism>
<sequence>MKKVLLIVMSMVLVLGMLSGCKPSTVSNDANSKDADTIRVGLNYELTGGAATYGQGLVDGIELAIEEVNKEGILGKKIETVKADNKSEDTEAANVSSKLATRDNVVVLLGPATSGNTKAATPAAMQNKIPLISGSATEDGITIDGNGNVRDYIFKTCFNDSFQGIMMAEFAFNDLGAKNAAILADTTSDYAQGLSKNFNETFTNLGGSIVTMEAYQQKDTDFKAVLTNIKGENPDVLFVPGYYEEVGLIVRQARELGLNIPILGGDGYESPKLIEIAGKESLNDVYYSSHYSPLDDTEEVAKFKESFKAKYGNYPDAFNALGYDMIYFLKDALIRAGEADPEKLKEALAATKDFKGVTGTLSIDEKHNPLKSVTILELKEGEPTFLKKLDPK</sequence>
<feature type="domain" description="Leucine-binding protein" evidence="4">
    <location>
        <begin position="37"/>
        <end position="381"/>
    </location>
</feature>
<dbReference type="PANTHER" id="PTHR30483:SF6">
    <property type="entry name" value="PERIPLASMIC BINDING PROTEIN OF ABC TRANSPORTER FOR NATURAL AMINO ACIDS"/>
    <property type="match status" value="1"/>
</dbReference>
<dbReference type="AlphaFoldDB" id="A0A926EX15"/>
<dbReference type="InterPro" id="IPR028081">
    <property type="entry name" value="Leu-bd"/>
</dbReference>
<gene>
    <name evidence="5" type="ORF">H8707_06450</name>
</gene>
<evidence type="ECO:0000256" key="1">
    <source>
        <dbReference type="ARBA" id="ARBA00010062"/>
    </source>
</evidence>
<accession>A0A926EX15</accession>
<dbReference type="InterPro" id="IPR051010">
    <property type="entry name" value="BCAA_transport"/>
</dbReference>
<reference evidence="5" key="1">
    <citation type="submission" date="2020-08" db="EMBL/GenBank/DDBJ databases">
        <title>Genome public.</title>
        <authorList>
            <person name="Liu C."/>
            <person name="Sun Q."/>
        </authorList>
    </citation>
    <scope>NUCLEOTIDE SEQUENCE</scope>
    <source>
        <strain evidence="5">BX21</strain>
    </source>
</reference>
<dbReference type="Gene3D" id="3.40.50.2300">
    <property type="match status" value="2"/>
</dbReference>
<protein>
    <submittedName>
        <fullName evidence="5">ABC transporter substrate-binding protein</fullName>
    </submittedName>
</protein>
<evidence type="ECO:0000259" key="4">
    <source>
        <dbReference type="Pfam" id="PF13458"/>
    </source>
</evidence>
<dbReference type="Pfam" id="PF13458">
    <property type="entry name" value="Peripla_BP_6"/>
    <property type="match status" value="1"/>
</dbReference>
<keyword evidence="6" id="KW-1185">Reference proteome</keyword>
<dbReference type="SUPFAM" id="SSF53822">
    <property type="entry name" value="Periplasmic binding protein-like I"/>
    <property type="match status" value="1"/>
</dbReference>
<dbReference type="PROSITE" id="PS51257">
    <property type="entry name" value="PROKAR_LIPOPROTEIN"/>
    <property type="match status" value="1"/>
</dbReference>
<feature type="chain" id="PRO_5038821350" evidence="3">
    <location>
        <begin position="20"/>
        <end position="392"/>
    </location>
</feature>
<dbReference type="RefSeq" id="WP_262429321.1">
    <property type="nucleotide sequence ID" value="NZ_JACRTG010000016.1"/>
</dbReference>
<keyword evidence="2 3" id="KW-0732">Signal</keyword>
<dbReference type="Proteomes" id="UP000601171">
    <property type="component" value="Unassembled WGS sequence"/>
</dbReference>
<dbReference type="CDD" id="cd06347">
    <property type="entry name" value="PBP1_ABC_LivK_ligand_binding-like"/>
    <property type="match status" value="1"/>
</dbReference>
<evidence type="ECO:0000256" key="3">
    <source>
        <dbReference type="SAM" id="SignalP"/>
    </source>
</evidence>
<dbReference type="EMBL" id="JACRTG010000016">
    <property type="protein sequence ID" value="MBC8587874.1"/>
    <property type="molecule type" value="Genomic_DNA"/>
</dbReference>
<name>A0A926EX15_9FIRM</name>
<dbReference type="InterPro" id="IPR028082">
    <property type="entry name" value="Peripla_BP_I"/>
</dbReference>
<evidence type="ECO:0000313" key="6">
    <source>
        <dbReference type="Proteomes" id="UP000601171"/>
    </source>
</evidence>
<evidence type="ECO:0000313" key="5">
    <source>
        <dbReference type="EMBL" id="MBC8587874.1"/>
    </source>
</evidence>
<comment type="caution">
    <text evidence="5">The sequence shown here is derived from an EMBL/GenBank/DDBJ whole genome shotgun (WGS) entry which is preliminary data.</text>
</comment>